<evidence type="ECO:0000256" key="1">
    <source>
        <dbReference type="SAM" id="SignalP"/>
    </source>
</evidence>
<comment type="caution">
    <text evidence="3">The sequence shown here is derived from an EMBL/GenBank/DDBJ whole genome shotgun (WGS) entry which is preliminary data.</text>
</comment>
<feature type="domain" description="Copper amine oxidase-like N-terminal" evidence="2">
    <location>
        <begin position="54"/>
        <end position="151"/>
    </location>
</feature>
<feature type="signal peptide" evidence="1">
    <location>
        <begin position="1"/>
        <end position="27"/>
    </location>
</feature>
<dbReference type="AlphaFoldDB" id="A0A917E0V7"/>
<organism evidence="3 4">
    <name type="scientific">Paenibacillus nasutitermitis</name>
    <dbReference type="NCBI Taxonomy" id="1652958"/>
    <lineage>
        <taxon>Bacteria</taxon>
        <taxon>Bacillati</taxon>
        <taxon>Bacillota</taxon>
        <taxon>Bacilli</taxon>
        <taxon>Bacillales</taxon>
        <taxon>Paenibacillaceae</taxon>
        <taxon>Paenibacillus</taxon>
    </lineage>
</organism>
<dbReference type="SUPFAM" id="SSF55383">
    <property type="entry name" value="Copper amine oxidase, domain N"/>
    <property type="match status" value="1"/>
</dbReference>
<reference evidence="3" key="1">
    <citation type="journal article" date="2014" name="Int. J. Syst. Evol. Microbiol.">
        <title>Complete genome sequence of Corynebacterium casei LMG S-19264T (=DSM 44701T), isolated from a smear-ripened cheese.</title>
        <authorList>
            <consortium name="US DOE Joint Genome Institute (JGI-PGF)"/>
            <person name="Walter F."/>
            <person name="Albersmeier A."/>
            <person name="Kalinowski J."/>
            <person name="Ruckert C."/>
        </authorList>
    </citation>
    <scope>NUCLEOTIDE SEQUENCE</scope>
    <source>
        <strain evidence="3">CGMCC 1.15178</strain>
    </source>
</reference>
<dbReference type="InterPro" id="IPR036582">
    <property type="entry name" value="Mao_N_sf"/>
</dbReference>
<dbReference type="InterPro" id="IPR012854">
    <property type="entry name" value="Cu_amine_oxidase-like_N"/>
</dbReference>
<dbReference type="Proteomes" id="UP000612456">
    <property type="component" value="Unassembled WGS sequence"/>
</dbReference>
<dbReference type="Pfam" id="PF07833">
    <property type="entry name" value="Cu_amine_oxidN1"/>
    <property type="match status" value="1"/>
</dbReference>
<sequence>MTFHKIKKTAIALLSAALLATAAPALAAPAAAAAQKQEQLVLHITYNGFERTLSYPLLITPGRVWMGVYDLGDAVQDYRREVDDKSGTVIFTSPWRRIELHVGSKTADINGNKISLSAAPLRKHGIIYLPVQVLTKLMNQGVQWDTKQSRLTVRTETRVLSVGGADSWFWVDKLYGNIYKAKPKQHAVKIARTTKDLRYASELQIDILGNDKHLLRMMDGYAEPHIITKLLVNQNQLVHEAKVQYKEKWYVPGIERAGEDLLMINGRKLAVVSPEGFVSAEYNMQELGGADEDYVVEALYDDALLLRTYSSRTLRLIDLNTKKKYLLGQELLSEEEQKAIESSNAYGYGFQGDQLTLTGRKGDQFTFKHRSLLAPFDESTLTFTLPRESAADS</sequence>
<reference evidence="3" key="2">
    <citation type="submission" date="2020-09" db="EMBL/GenBank/DDBJ databases">
        <authorList>
            <person name="Sun Q."/>
            <person name="Zhou Y."/>
        </authorList>
    </citation>
    <scope>NUCLEOTIDE SEQUENCE</scope>
    <source>
        <strain evidence="3">CGMCC 1.15178</strain>
    </source>
</reference>
<proteinExistence type="predicted"/>
<gene>
    <name evidence="3" type="ORF">GCM10010911_50820</name>
</gene>
<keyword evidence="4" id="KW-1185">Reference proteome</keyword>
<evidence type="ECO:0000313" key="4">
    <source>
        <dbReference type="Proteomes" id="UP000612456"/>
    </source>
</evidence>
<evidence type="ECO:0000259" key="2">
    <source>
        <dbReference type="Pfam" id="PF07833"/>
    </source>
</evidence>
<evidence type="ECO:0000313" key="3">
    <source>
        <dbReference type="EMBL" id="GGD86238.1"/>
    </source>
</evidence>
<feature type="chain" id="PRO_5037679263" description="Copper amine oxidase-like N-terminal domain-containing protein" evidence="1">
    <location>
        <begin position="28"/>
        <end position="393"/>
    </location>
</feature>
<dbReference type="EMBL" id="BMHP01000004">
    <property type="protein sequence ID" value="GGD86238.1"/>
    <property type="molecule type" value="Genomic_DNA"/>
</dbReference>
<keyword evidence="1" id="KW-0732">Signal</keyword>
<accession>A0A917E0V7</accession>
<protein>
    <recommendedName>
        <fullName evidence="2">Copper amine oxidase-like N-terminal domain-containing protein</fullName>
    </recommendedName>
</protein>
<name>A0A917E0V7_9BACL</name>
<dbReference type="RefSeq" id="WP_188996349.1">
    <property type="nucleotide sequence ID" value="NZ_BMHP01000004.1"/>
</dbReference>
<dbReference type="Gene3D" id="3.30.457.10">
    <property type="entry name" value="Copper amine oxidase-like, N-terminal domain"/>
    <property type="match status" value="1"/>
</dbReference>